<organism evidence="1 2">
    <name type="scientific">Kitasatospora terrestris</name>
    <dbReference type="NCBI Taxonomy" id="258051"/>
    <lineage>
        <taxon>Bacteria</taxon>
        <taxon>Bacillati</taxon>
        <taxon>Actinomycetota</taxon>
        <taxon>Actinomycetes</taxon>
        <taxon>Kitasatosporales</taxon>
        <taxon>Streptomycetaceae</taxon>
        <taxon>Kitasatospora</taxon>
    </lineage>
</organism>
<name>A0ABP9D9W3_9ACTN</name>
<dbReference type="EMBL" id="BAABIS010000001">
    <property type="protein sequence ID" value="GAA4836568.1"/>
    <property type="molecule type" value="Genomic_DNA"/>
</dbReference>
<accession>A0ABP9D9W3</accession>
<comment type="caution">
    <text evidence="1">The sequence shown here is derived from an EMBL/GenBank/DDBJ whole genome shotgun (WGS) entry which is preliminary data.</text>
</comment>
<evidence type="ECO:0000313" key="1">
    <source>
        <dbReference type="EMBL" id="GAA4836568.1"/>
    </source>
</evidence>
<keyword evidence="2" id="KW-1185">Reference proteome</keyword>
<evidence type="ECO:0000313" key="2">
    <source>
        <dbReference type="Proteomes" id="UP001501752"/>
    </source>
</evidence>
<reference evidence="2" key="1">
    <citation type="journal article" date="2019" name="Int. J. Syst. Evol. Microbiol.">
        <title>The Global Catalogue of Microorganisms (GCM) 10K type strain sequencing project: providing services to taxonomists for standard genome sequencing and annotation.</title>
        <authorList>
            <consortium name="The Broad Institute Genomics Platform"/>
            <consortium name="The Broad Institute Genome Sequencing Center for Infectious Disease"/>
            <person name="Wu L."/>
            <person name="Ma J."/>
        </authorList>
    </citation>
    <scope>NUCLEOTIDE SEQUENCE [LARGE SCALE GENOMIC DNA]</scope>
    <source>
        <strain evidence="2">JCM 13006</strain>
    </source>
</reference>
<proteinExistence type="predicted"/>
<protein>
    <submittedName>
        <fullName evidence="1">Uncharacterized protein</fullName>
    </submittedName>
</protein>
<sequence>MIHPHELRIAKAVADGIRELPARAREELRAALLRAQEDPYGWPQADRYDLDDTVRVVTTGAVIAHYAIVPTTPHLWLFAITVL</sequence>
<dbReference type="RefSeq" id="WP_345695472.1">
    <property type="nucleotide sequence ID" value="NZ_BAABIS010000001.1"/>
</dbReference>
<dbReference type="Proteomes" id="UP001501752">
    <property type="component" value="Unassembled WGS sequence"/>
</dbReference>
<gene>
    <name evidence="1" type="ORF">GCM10023235_09360</name>
</gene>